<dbReference type="Pfam" id="PF22987">
    <property type="entry name" value="Tudor_KDM3B"/>
    <property type="match status" value="1"/>
</dbReference>
<feature type="compositionally biased region" description="Low complexity" evidence="1">
    <location>
        <begin position="312"/>
        <end position="324"/>
    </location>
</feature>
<sequence length="370" mass="40300">MVCVEFDDLHWRDRTWVEVRKEFQLFVVECELVWAARENPERPGEVVAWPALTLSPIVNETGIDLSAKTFVEYLLDRVLAFKEFSRLQKFHEWDPGTDTISDDLLTGPTALVNMIHVIPYLKRAVLRWEELQIGQHLLINVLYGIMGYRLEVYRTDGSTQWYTAVIQAYDGNTGEITVQSESVLEQHIEHPAYVQMRFIGDSVQLILEGEPAQRRSSRNSVQAPPSPPPPARYMRAPRYGGLGASTSADGHLPLPRRRRGSRGHNDPDKDDADKKWAFSSAVAAAAERAALAAATATVAAAALAAAVVAGTTTTTTTTATPTATGVRISTTRSAAARIPPDTPSSWTAGPGPGSGTNSTDDDQVPAAVPG</sequence>
<keyword evidence="5" id="KW-1185">Reference proteome</keyword>
<proteinExistence type="predicted"/>
<feature type="region of interest" description="Disordered" evidence="1">
    <location>
        <begin position="312"/>
        <end position="370"/>
    </location>
</feature>
<dbReference type="Pfam" id="PF22988">
    <property type="entry name" value="PWWP_KDM3B"/>
    <property type="match status" value="1"/>
</dbReference>
<feature type="domain" description="Lysine-specific demethylase 3B PWWP" evidence="3">
    <location>
        <begin position="26"/>
        <end position="95"/>
    </location>
</feature>
<evidence type="ECO:0000313" key="5">
    <source>
        <dbReference type="Proteomes" id="UP001075354"/>
    </source>
</evidence>
<protein>
    <submittedName>
        <fullName evidence="4">Uncharacterized protein</fullName>
    </submittedName>
</protein>
<dbReference type="AlphaFoldDB" id="A0AAV7XA06"/>
<accession>A0AAV7XA06</accession>
<evidence type="ECO:0000313" key="4">
    <source>
        <dbReference type="EMBL" id="KAJ1521449.1"/>
    </source>
</evidence>
<evidence type="ECO:0000259" key="3">
    <source>
        <dbReference type="Pfam" id="PF22988"/>
    </source>
</evidence>
<gene>
    <name evidence="4" type="ORF">ONE63_003117</name>
</gene>
<feature type="compositionally biased region" description="Basic and acidic residues" evidence="1">
    <location>
        <begin position="263"/>
        <end position="273"/>
    </location>
</feature>
<dbReference type="InterPro" id="IPR054504">
    <property type="entry name" value="PWWP_KDM3B"/>
</dbReference>
<dbReference type="EMBL" id="JAPTSV010000013">
    <property type="protein sequence ID" value="KAJ1521449.1"/>
    <property type="molecule type" value="Genomic_DNA"/>
</dbReference>
<dbReference type="Proteomes" id="UP001075354">
    <property type="component" value="Chromosome 13"/>
</dbReference>
<comment type="caution">
    <text evidence="4">The sequence shown here is derived from an EMBL/GenBank/DDBJ whole genome shotgun (WGS) entry which is preliminary data.</text>
</comment>
<feature type="region of interest" description="Disordered" evidence="1">
    <location>
        <begin position="210"/>
        <end position="273"/>
    </location>
</feature>
<reference evidence="4" key="1">
    <citation type="submission" date="2022-12" db="EMBL/GenBank/DDBJ databases">
        <title>Chromosome-level genome assembly of the bean flower thrips Megalurothrips usitatus.</title>
        <authorList>
            <person name="Ma L."/>
            <person name="Liu Q."/>
            <person name="Li H."/>
            <person name="Cai W."/>
        </authorList>
    </citation>
    <scope>NUCLEOTIDE SEQUENCE</scope>
    <source>
        <strain evidence="4">Cailab_2022a</strain>
    </source>
</reference>
<dbReference type="InterPro" id="IPR054503">
    <property type="entry name" value="KDM3AB_Tudor"/>
</dbReference>
<feature type="domain" description="Lysine-specific demethylase 3A/B tudor" evidence="2">
    <location>
        <begin position="142"/>
        <end position="210"/>
    </location>
</feature>
<name>A0AAV7XA06_9NEOP</name>
<evidence type="ECO:0000259" key="2">
    <source>
        <dbReference type="Pfam" id="PF22987"/>
    </source>
</evidence>
<organism evidence="4 5">
    <name type="scientific">Megalurothrips usitatus</name>
    <name type="common">bean blossom thrips</name>
    <dbReference type="NCBI Taxonomy" id="439358"/>
    <lineage>
        <taxon>Eukaryota</taxon>
        <taxon>Metazoa</taxon>
        <taxon>Ecdysozoa</taxon>
        <taxon>Arthropoda</taxon>
        <taxon>Hexapoda</taxon>
        <taxon>Insecta</taxon>
        <taxon>Pterygota</taxon>
        <taxon>Neoptera</taxon>
        <taxon>Paraneoptera</taxon>
        <taxon>Thysanoptera</taxon>
        <taxon>Terebrantia</taxon>
        <taxon>Thripoidea</taxon>
        <taxon>Thripidae</taxon>
        <taxon>Megalurothrips</taxon>
    </lineage>
</organism>
<evidence type="ECO:0000256" key="1">
    <source>
        <dbReference type="SAM" id="MobiDB-lite"/>
    </source>
</evidence>